<dbReference type="OrthoDB" id="276276at2759"/>
<dbReference type="Proteomes" id="UP000039865">
    <property type="component" value="Unassembled WGS sequence"/>
</dbReference>
<dbReference type="PROSITE" id="PS00893">
    <property type="entry name" value="NUDIX_BOX"/>
    <property type="match status" value="1"/>
</dbReference>
<evidence type="ECO:0000259" key="3">
    <source>
        <dbReference type="PROSITE" id="PS51462"/>
    </source>
</evidence>
<dbReference type="Gene3D" id="3.90.79.10">
    <property type="entry name" value="Nucleoside Triphosphate Pyrophosphohydrolase"/>
    <property type="match status" value="1"/>
</dbReference>
<evidence type="ECO:0000313" key="5">
    <source>
        <dbReference type="Proteomes" id="UP000039865"/>
    </source>
</evidence>
<evidence type="ECO:0000313" key="4">
    <source>
        <dbReference type="EMBL" id="CDW82011.1"/>
    </source>
</evidence>
<dbReference type="PRINTS" id="PR00502">
    <property type="entry name" value="NUDIXFAMILY"/>
</dbReference>
<dbReference type="InParanoid" id="A0A078AJE6"/>
<dbReference type="AlphaFoldDB" id="A0A078AJE6"/>
<keyword evidence="1 2" id="KW-0378">Hydrolase</keyword>
<accession>A0A078AJE6</accession>
<feature type="domain" description="Nudix hydrolase" evidence="3">
    <location>
        <begin position="30"/>
        <end position="171"/>
    </location>
</feature>
<reference evidence="4 5" key="1">
    <citation type="submission" date="2014-06" db="EMBL/GenBank/DDBJ databases">
        <authorList>
            <person name="Swart Estienne"/>
        </authorList>
    </citation>
    <scope>NUCLEOTIDE SEQUENCE [LARGE SCALE GENOMIC DNA]</scope>
    <source>
        <strain evidence="4 5">130c</strain>
    </source>
</reference>
<dbReference type="PANTHER" id="PTHR43736">
    <property type="entry name" value="ADP-RIBOSE PYROPHOSPHATASE"/>
    <property type="match status" value="1"/>
</dbReference>
<proteinExistence type="inferred from homology"/>
<dbReference type="GO" id="GO:0016787">
    <property type="term" value="F:hydrolase activity"/>
    <property type="evidence" value="ECO:0007669"/>
    <property type="project" value="UniProtKB-KW"/>
</dbReference>
<protein>
    <submittedName>
        <fullName evidence="4">Nudix hydrolase</fullName>
    </submittedName>
</protein>
<dbReference type="PANTHER" id="PTHR43736:SF1">
    <property type="entry name" value="DIHYDRONEOPTERIN TRIPHOSPHATE DIPHOSPHATASE"/>
    <property type="match status" value="1"/>
</dbReference>
<dbReference type="SUPFAM" id="SSF55811">
    <property type="entry name" value="Nudix"/>
    <property type="match status" value="1"/>
</dbReference>
<comment type="similarity">
    <text evidence="2">Belongs to the Nudix hydrolase family.</text>
</comment>
<sequence length="187" mass="21943">MEFEDDILMYREQNNQNNIFFYVRGKGTLKLVRGISCIIFNNKPNLNKEILNSPLQVLLIQREKDPYKGRWCFPGGSLEPNETLREGVKREVQEELGYEIEVFSGSDEIPDYLNKVSRGDIHYEISAFAGYLHHQQKKVPSEDLINRWFLYPDEINQLKDEECLPKLKDILNEVASKYFDSNHLNIV</sequence>
<dbReference type="InterPro" id="IPR020476">
    <property type="entry name" value="Nudix_hydrolase"/>
</dbReference>
<dbReference type="Pfam" id="PF00293">
    <property type="entry name" value="NUDIX"/>
    <property type="match status" value="1"/>
</dbReference>
<dbReference type="InterPro" id="IPR020084">
    <property type="entry name" value="NUDIX_hydrolase_CS"/>
</dbReference>
<dbReference type="InterPro" id="IPR000086">
    <property type="entry name" value="NUDIX_hydrolase_dom"/>
</dbReference>
<dbReference type="PROSITE" id="PS51462">
    <property type="entry name" value="NUDIX"/>
    <property type="match status" value="1"/>
</dbReference>
<gene>
    <name evidence="4" type="primary">Contig10162.g10859</name>
    <name evidence="4" type="ORF">STYLEM_11036</name>
</gene>
<evidence type="ECO:0000256" key="1">
    <source>
        <dbReference type="ARBA" id="ARBA00022801"/>
    </source>
</evidence>
<keyword evidence="5" id="KW-1185">Reference proteome</keyword>
<evidence type="ECO:0000256" key="2">
    <source>
        <dbReference type="RuleBase" id="RU003476"/>
    </source>
</evidence>
<dbReference type="CDD" id="cd02883">
    <property type="entry name" value="NUDIX_Hydrolase"/>
    <property type="match status" value="1"/>
</dbReference>
<dbReference type="InterPro" id="IPR015797">
    <property type="entry name" value="NUDIX_hydrolase-like_dom_sf"/>
</dbReference>
<name>A0A078AJE6_STYLE</name>
<dbReference type="EMBL" id="CCKQ01010492">
    <property type="protein sequence ID" value="CDW82011.1"/>
    <property type="molecule type" value="Genomic_DNA"/>
</dbReference>
<organism evidence="4 5">
    <name type="scientific">Stylonychia lemnae</name>
    <name type="common">Ciliate</name>
    <dbReference type="NCBI Taxonomy" id="5949"/>
    <lineage>
        <taxon>Eukaryota</taxon>
        <taxon>Sar</taxon>
        <taxon>Alveolata</taxon>
        <taxon>Ciliophora</taxon>
        <taxon>Intramacronucleata</taxon>
        <taxon>Spirotrichea</taxon>
        <taxon>Stichotrichia</taxon>
        <taxon>Sporadotrichida</taxon>
        <taxon>Oxytrichidae</taxon>
        <taxon>Stylonychinae</taxon>
        <taxon>Stylonychia</taxon>
    </lineage>
</organism>